<comment type="caution">
    <text evidence="1">The sequence shown here is derived from an EMBL/GenBank/DDBJ whole genome shotgun (WGS) entry which is preliminary data.</text>
</comment>
<sequence>MGHEESKISSDREVTGTSRRTSSVQYDASSRPQHAEHTISNWLSGLPDSQAPMPSPNAAPKNASKKISSAKAADLGQTLAKKRSQDFKSKIDGWNDTGAGVAQQHDEVVVIEDGDDASIARLDFVEVVEGSEVADSTADATPGTPRTPASATKAVGKQTAQRKTSREIDTAKKAWVRRKSKPAVELSTEVKQATTPKKRVVSDGHWRRDRVKETATPEKVKEKEKDTTPKPVTVRRSVVSVGLKIPVSVQDFVESEPERMRVRPITRRTRSRSRSRDRNGGVEPSPDYESSGTKVYIKRRRRSKTFDPQAKERKAFSTSDSSFTAGSSIDKPSTGTDITTPDVSPTKEHAPRPRTAPRERILNRALNDGSAPEKSGRQSLEAEDVTLRTRQSRPKSAEPPGRGVPDMPLKTKIPASKPPVPVPRVFGNRIEGWLAEMPEDPFTASPDRSLTPEPLRIHRAKARRTEDSENSDENGHRSSARRSKSRPSLEPIDTNKLWRPAGSPWDSVDERVHDSTTPTLRRSGARRNTHSPIKDRDMRGASASTEESTSPAPLPRSDSRRNTYGGRHPRNLPSRPRAPSDASEQHTIIADGSVLSRASDGDEPTRHGTGLKRRLTKHSDLMSVLSMPREDDHKIASARSIRTKRVRNDTATTDDLMNEVTTDELKYQRELRTLVDGVIPVLLQYVLSKQGSTRTPGSRQRSLQDNPALIQHVHAMGIALERLKSSHRRIPMHDANEVLLWAQSTSRVYAEYLQAWRLGFENIVVNLAPADESSTGGAQNLDNGLHRDDHSYPLSGDGERVDVPYLLKRPLVRVKTLSKTLQAISQIKPSALAEDMTGTYQKLVAEARRRANDERARLEDEAAAAIDPTRARDARNLTLLSGVHIDPSRNVRARDYFDMELFHSSGQQVGCKIEIIRRDDPPSCAGKGDILFCEISSTGRWLLFPPILARYVTARNGDKEGEIVVMVRGLLAGGNEWREIMTLQSSEEQAEEWIEMLGSDPMPPRLTRQSSFNMTRTTSRVYDAPPSPTESEVPIGERADPKAPRWDGSEVNTAQSDALPTSIPRQKAKRYRSTPSSPLAGVQTVPEERYDESRTSGGRPTYDSGPENDKRPRTGHARSKSEWTSDRTSAGQKPEYKVWLPASDLGSDESVDEGHRPARRPTVQRRTSSTPSQDMPTIPKIRKSDQHDQYKQESDQPRAHSTPNTPAQEPSSAPPKLQKRPTGARGAPENTPTPKQSARPTSLGLRSGVLPSFTPEFLKKHRRSSSPLKHEYEPSTATESSSEDDLSGIDDDDESVTSESTVDDVVSTIGDLQDFNKFGTVRAPVRRPSKSLASLPPDSLGPSDSPSQAPYRSVPPTSSGSAKSVACIFSWSENGTWNSLHPEECEIVVTPGLIEAFDLAQAHAVSSKPGAEPDQSPSAHGVRPLVALELTPLVPLRRGTALDISVRSPPTKNSLLRNGNNIMFRSRGTEDCEKLYNLINRARIDNPTWIALQSARGPVPTSNWAESMDRRNAERSSTSGPSWIKSLSRKGSTYRSKGARSVSNAASQSSVGTMDSAMSALRKFSRGSRIFNIAKSTIVSRDGTKSTYSDSLDSGAATPVPFDPQMGTPLGISNTKCRLYYREDSHKWRDMGSARFTIMLPPRPDPTVPADPNTMGLTKRVLISGKSKGETLLDVTLEERCFERVGRTGIAVTIWEELIGPNGELGHAAATGGVVSSRSRTFMVQMKSERDAAFTFSMVGKLRY</sequence>
<dbReference type="Proteomes" id="UP001281147">
    <property type="component" value="Unassembled WGS sequence"/>
</dbReference>
<reference evidence="1" key="1">
    <citation type="submission" date="2023-07" db="EMBL/GenBank/DDBJ databases">
        <title>Black Yeasts Isolated from many extreme environments.</title>
        <authorList>
            <person name="Coleine C."/>
            <person name="Stajich J.E."/>
            <person name="Selbmann L."/>
        </authorList>
    </citation>
    <scope>NUCLEOTIDE SEQUENCE</scope>
    <source>
        <strain evidence="1">CCFEE 5714</strain>
    </source>
</reference>
<dbReference type="EMBL" id="JAUTXU010000133">
    <property type="protein sequence ID" value="KAK3705007.1"/>
    <property type="molecule type" value="Genomic_DNA"/>
</dbReference>
<evidence type="ECO:0000313" key="1">
    <source>
        <dbReference type="EMBL" id="KAK3705007.1"/>
    </source>
</evidence>
<keyword evidence="2" id="KW-1185">Reference proteome</keyword>
<accession>A0ACC3MWB9</accession>
<proteinExistence type="predicted"/>
<name>A0ACC3MWB9_9PEZI</name>
<protein>
    <submittedName>
        <fullName evidence="1">Uncharacterized protein</fullName>
    </submittedName>
</protein>
<organism evidence="1 2">
    <name type="scientific">Vermiconidia calcicola</name>
    <dbReference type="NCBI Taxonomy" id="1690605"/>
    <lineage>
        <taxon>Eukaryota</taxon>
        <taxon>Fungi</taxon>
        <taxon>Dikarya</taxon>
        <taxon>Ascomycota</taxon>
        <taxon>Pezizomycotina</taxon>
        <taxon>Dothideomycetes</taxon>
        <taxon>Dothideomycetidae</taxon>
        <taxon>Mycosphaerellales</taxon>
        <taxon>Extremaceae</taxon>
        <taxon>Vermiconidia</taxon>
    </lineage>
</organism>
<evidence type="ECO:0000313" key="2">
    <source>
        <dbReference type="Proteomes" id="UP001281147"/>
    </source>
</evidence>
<gene>
    <name evidence="1" type="ORF">LTR37_013524</name>
</gene>